<keyword evidence="3" id="KW-0539">Nucleus</keyword>
<reference evidence="7 8" key="1">
    <citation type="submission" date="2016-11" db="EMBL/GenBank/DDBJ databases">
        <title>The macronuclear genome of Stentor coeruleus: a giant cell with tiny introns.</title>
        <authorList>
            <person name="Slabodnick M."/>
            <person name="Ruby J.G."/>
            <person name="Reiff S.B."/>
            <person name="Swart E.C."/>
            <person name="Gosai S."/>
            <person name="Prabakaran S."/>
            <person name="Witkowska E."/>
            <person name="Larue G.E."/>
            <person name="Fisher S."/>
            <person name="Freeman R.M."/>
            <person name="Gunawardena J."/>
            <person name="Chu W."/>
            <person name="Stover N.A."/>
            <person name="Gregory B.D."/>
            <person name="Nowacki M."/>
            <person name="Derisi J."/>
            <person name="Roy S.W."/>
            <person name="Marshall W.F."/>
            <person name="Sood P."/>
        </authorList>
    </citation>
    <scope>NUCLEOTIDE SEQUENCE [LARGE SCALE GENOMIC DNA]</scope>
    <source>
        <strain evidence="7">WM001</strain>
    </source>
</reference>
<protein>
    <recommendedName>
        <fullName evidence="6">HSF-type DNA-binding domain-containing protein</fullName>
    </recommendedName>
</protein>
<keyword evidence="5" id="KW-0175">Coiled coil</keyword>
<evidence type="ECO:0000259" key="6">
    <source>
        <dbReference type="PROSITE" id="PS00434"/>
    </source>
</evidence>
<dbReference type="GO" id="GO:0003700">
    <property type="term" value="F:DNA-binding transcription factor activity"/>
    <property type="evidence" value="ECO:0007669"/>
    <property type="project" value="InterPro"/>
</dbReference>
<sequence length="270" mass="31324">MLSEESLNNIVSWNAEGTEFIIYNTNEFSEKVLPLYFKHSNFASFIRQLNMYDFHKLRSGGQEHIYKHQLFMKDRPDLLKDIHRKTSESSWPVVARNNFNKPEITPVIKKLVQMHQTNINYQNQITNLEDKVTDLTKQNKFLADQLWENKDRMKNIEKALIFFASYMKGNGEGDRFSGQISAFDSILSITDIPEEAPTKRVKIDEPESFPQSPLNFSGFEEDFQLSPRDKIDLNAYDISETPSGNFDIHLNDSHSEASVDIDKVDFLLDS</sequence>
<evidence type="ECO:0000256" key="2">
    <source>
        <dbReference type="ARBA" id="ARBA00023125"/>
    </source>
</evidence>
<evidence type="ECO:0000256" key="1">
    <source>
        <dbReference type="ARBA" id="ARBA00004123"/>
    </source>
</evidence>
<keyword evidence="2" id="KW-0238">DNA-binding</keyword>
<evidence type="ECO:0000256" key="5">
    <source>
        <dbReference type="SAM" id="Coils"/>
    </source>
</evidence>
<keyword evidence="8" id="KW-1185">Reference proteome</keyword>
<dbReference type="GO" id="GO:0005634">
    <property type="term" value="C:nucleus"/>
    <property type="evidence" value="ECO:0007669"/>
    <property type="project" value="UniProtKB-SubCell"/>
</dbReference>
<evidence type="ECO:0000313" key="7">
    <source>
        <dbReference type="EMBL" id="OMJ95117.1"/>
    </source>
</evidence>
<dbReference type="SUPFAM" id="SSF46785">
    <property type="entry name" value="Winged helix' DNA-binding domain"/>
    <property type="match status" value="1"/>
</dbReference>
<dbReference type="Gene3D" id="1.10.10.10">
    <property type="entry name" value="Winged helix-like DNA-binding domain superfamily/Winged helix DNA-binding domain"/>
    <property type="match status" value="1"/>
</dbReference>
<dbReference type="SMART" id="SM00415">
    <property type="entry name" value="HSF"/>
    <property type="match status" value="1"/>
</dbReference>
<dbReference type="PANTHER" id="PTHR10015:SF206">
    <property type="entry name" value="HSF-TYPE DNA-BINDING DOMAIN-CONTAINING PROTEIN"/>
    <property type="match status" value="1"/>
</dbReference>
<dbReference type="GO" id="GO:0043565">
    <property type="term" value="F:sequence-specific DNA binding"/>
    <property type="evidence" value="ECO:0007669"/>
    <property type="project" value="InterPro"/>
</dbReference>
<organism evidence="7 8">
    <name type="scientific">Stentor coeruleus</name>
    <dbReference type="NCBI Taxonomy" id="5963"/>
    <lineage>
        <taxon>Eukaryota</taxon>
        <taxon>Sar</taxon>
        <taxon>Alveolata</taxon>
        <taxon>Ciliophora</taxon>
        <taxon>Postciliodesmatophora</taxon>
        <taxon>Heterotrichea</taxon>
        <taxon>Heterotrichida</taxon>
        <taxon>Stentoridae</taxon>
        <taxon>Stentor</taxon>
    </lineage>
</organism>
<dbReference type="InterPro" id="IPR036390">
    <property type="entry name" value="WH_DNA-bd_sf"/>
</dbReference>
<comment type="subcellular location">
    <subcellularLocation>
        <location evidence="1">Nucleus</location>
    </subcellularLocation>
</comment>
<dbReference type="EMBL" id="MPUH01000017">
    <property type="protein sequence ID" value="OMJ95117.1"/>
    <property type="molecule type" value="Genomic_DNA"/>
</dbReference>
<feature type="coiled-coil region" evidence="5">
    <location>
        <begin position="111"/>
        <end position="145"/>
    </location>
</feature>
<dbReference type="PROSITE" id="PS00434">
    <property type="entry name" value="HSF_DOMAIN"/>
    <property type="match status" value="1"/>
</dbReference>
<dbReference type="Proteomes" id="UP000187209">
    <property type="component" value="Unassembled WGS sequence"/>
</dbReference>
<comment type="similarity">
    <text evidence="4">Belongs to the HSF family.</text>
</comment>
<dbReference type="InterPro" id="IPR036388">
    <property type="entry name" value="WH-like_DNA-bd_sf"/>
</dbReference>
<dbReference type="InterPro" id="IPR000232">
    <property type="entry name" value="HSF_DNA-bd"/>
</dbReference>
<dbReference type="PRINTS" id="PR00056">
    <property type="entry name" value="HSFDOMAIN"/>
</dbReference>
<dbReference type="OrthoDB" id="60033at2759"/>
<dbReference type="FunFam" id="1.10.10.10:FF:000334">
    <property type="entry name" value="Heat shock factor protein 2"/>
    <property type="match status" value="1"/>
</dbReference>
<dbReference type="AlphaFoldDB" id="A0A1R2D1G8"/>
<evidence type="ECO:0000313" key="8">
    <source>
        <dbReference type="Proteomes" id="UP000187209"/>
    </source>
</evidence>
<feature type="domain" description="HSF-type DNA-binding" evidence="6">
    <location>
        <begin position="33"/>
        <end position="57"/>
    </location>
</feature>
<dbReference type="PANTHER" id="PTHR10015">
    <property type="entry name" value="HEAT SHOCK TRANSCRIPTION FACTOR"/>
    <property type="match status" value="1"/>
</dbReference>
<name>A0A1R2D1G8_9CILI</name>
<evidence type="ECO:0000256" key="4">
    <source>
        <dbReference type="RuleBase" id="RU004020"/>
    </source>
</evidence>
<evidence type="ECO:0000256" key="3">
    <source>
        <dbReference type="ARBA" id="ARBA00023242"/>
    </source>
</evidence>
<dbReference type="Pfam" id="PF00447">
    <property type="entry name" value="HSF_DNA-bind"/>
    <property type="match status" value="1"/>
</dbReference>
<accession>A0A1R2D1G8</accession>
<gene>
    <name evidence="7" type="ORF">SteCoe_1660</name>
</gene>
<comment type="caution">
    <text evidence="7">The sequence shown here is derived from an EMBL/GenBank/DDBJ whole genome shotgun (WGS) entry which is preliminary data.</text>
</comment>
<proteinExistence type="inferred from homology"/>